<feature type="non-terminal residue" evidence="2">
    <location>
        <position position="1"/>
    </location>
</feature>
<evidence type="ECO:0000256" key="1">
    <source>
        <dbReference type="SAM" id="MobiDB-lite"/>
    </source>
</evidence>
<keyword evidence="3" id="KW-1185">Reference proteome</keyword>
<organism evidence="2 3">
    <name type="scientific">Funneliformis mosseae</name>
    <name type="common">Endomycorrhizal fungus</name>
    <name type="synonym">Glomus mosseae</name>
    <dbReference type="NCBI Taxonomy" id="27381"/>
    <lineage>
        <taxon>Eukaryota</taxon>
        <taxon>Fungi</taxon>
        <taxon>Fungi incertae sedis</taxon>
        <taxon>Mucoromycota</taxon>
        <taxon>Glomeromycotina</taxon>
        <taxon>Glomeromycetes</taxon>
        <taxon>Glomerales</taxon>
        <taxon>Glomeraceae</taxon>
        <taxon>Funneliformis</taxon>
    </lineage>
</organism>
<evidence type="ECO:0000313" key="3">
    <source>
        <dbReference type="Proteomes" id="UP000789375"/>
    </source>
</evidence>
<accession>A0A9N9EC22</accession>
<gene>
    <name evidence="2" type="ORF">FMOSSE_LOCUS12479</name>
</gene>
<dbReference type="EMBL" id="CAJVPP010005980">
    <property type="protein sequence ID" value="CAG8672400.1"/>
    <property type="molecule type" value="Genomic_DNA"/>
</dbReference>
<proteinExistence type="predicted"/>
<name>A0A9N9EC22_FUNMO</name>
<dbReference type="AlphaFoldDB" id="A0A9N9EC22"/>
<sequence>NYRRDLSRAIKCDGDAESGNSSRKNKQELEKKNPLHVVESKEHINSSELLQLYNELKEGASISMTSSSSMIPISFPITSSLNDTEDQDEIPLNLYSFLMNLRSLLEANNVSHHVNQSSIMMTSAPERSGFPLTTYSYYNPYDFYLPIDEANTTTPTDDVSFGNFSD</sequence>
<reference evidence="2" key="1">
    <citation type="submission" date="2021-06" db="EMBL/GenBank/DDBJ databases">
        <authorList>
            <person name="Kallberg Y."/>
            <person name="Tangrot J."/>
            <person name="Rosling A."/>
        </authorList>
    </citation>
    <scope>NUCLEOTIDE SEQUENCE</scope>
    <source>
        <strain evidence="2">87-6 pot B 2015</strain>
    </source>
</reference>
<dbReference type="Proteomes" id="UP000789375">
    <property type="component" value="Unassembled WGS sequence"/>
</dbReference>
<evidence type="ECO:0000313" key="2">
    <source>
        <dbReference type="EMBL" id="CAG8672400.1"/>
    </source>
</evidence>
<feature type="region of interest" description="Disordered" evidence="1">
    <location>
        <begin position="12"/>
        <end position="33"/>
    </location>
</feature>
<protein>
    <submittedName>
        <fullName evidence="2">259_t:CDS:1</fullName>
    </submittedName>
</protein>
<comment type="caution">
    <text evidence="2">The sequence shown here is derived from an EMBL/GenBank/DDBJ whole genome shotgun (WGS) entry which is preliminary data.</text>
</comment>